<proteinExistence type="predicted"/>
<dbReference type="Proteomes" id="UP000823868">
    <property type="component" value="Unassembled WGS sequence"/>
</dbReference>
<dbReference type="InterPro" id="IPR025335">
    <property type="entry name" value="DUF4241"/>
</dbReference>
<sequence>MPEQAWLDQYEKVKKKLEAPLDLNAYFTQMEIGGVPIDWLEIGRVHFPTGRVLACDPLLELLDDCPPYLQQVPPGRYLVTLCVVPHALYGDRYACAKVTIRNRKPVRYELAMTGRESLKALSQLKEGDYFGFGVDGGMACIADQATQEAFRAYWRNRPETENFYDDLFCEELEKNAKAHPKYQRDHGDWLNWTIPGTDCNLPIFTSGWGDGYYPCYFGYDAEDQICGIYLHFIDIAAEYAETEEPV</sequence>
<reference evidence="1" key="1">
    <citation type="journal article" date="2021" name="PeerJ">
        <title>Extensive microbial diversity within the chicken gut microbiome revealed by metagenomics and culture.</title>
        <authorList>
            <person name="Gilroy R."/>
            <person name="Ravi A."/>
            <person name="Getino M."/>
            <person name="Pursley I."/>
            <person name="Horton D.L."/>
            <person name="Alikhan N.F."/>
            <person name="Baker D."/>
            <person name="Gharbi K."/>
            <person name="Hall N."/>
            <person name="Watson M."/>
            <person name="Adriaenssens E.M."/>
            <person name="Foster-Nyarko E."/>
            <person name="Jarju S."/>
            <person name="Secka A."/>
            <person name="Antonio M."/>
            <person name="Oren A."/>
            <person name="Chaudhuri R.R."/>
            <person name="La Ragione R."/>
            <person name="Hildebrand F."/>
            <person name="Pallen M.J."/>
        </authorList>
    </citation>
    <scope>NUCLEOTIDE SEQUENCE</scope>
    <source>
        <strain evidence="1">ChiBcec16_6824</strain>
    </source>
</reference>
<accession>A0A9D1Y6R5</accession>
<name>A0A9D1Y6R5_9FIRM</name>
<dbReference type="EMBL" id="DXDX01000030">
    <property type="protein sequence ID" value="HIY20528.1"/>
    <property type="molecule type" value="Genomic_DNA"/>
</dbReference>
<evidence type="ECO:0000313" key="2">
    <source>
        <dbReference type="Proteomes" id="UP000823868"/>
    </source>
</evidence>
<reference evidence="1" key="2">
    <citation type="submission" date="2021-04" db="EMBL/GenBank/DDBJ databases">
        <authorList>
            <person name="Gilroy R."/>
        </authorList>
    </citation>
    <scope>NUCLEOTIDE SEQUENCE</scope>
    <source>
        <strain evidence="1">ChiBcec16_6824</strain>
    </source>
</reference>
<gene>
    <name evidence="1" type="ORF">H9841_01330</name>
</gene>
<evidence type="ECO:0000313" key="1">
    <source>
        <dbReference type="EMBL" id="HIY20528.1"/>
    </source>
</evidence>
<dbReference type="AlphaFoldDB" id="A0A9D1Y6R5"/>
<comment type="caution">
    <text evidence="1">The sequence shown here is derived from an EMBL/GenBank/DDBJ whole genome shotgun (WGS) entry which is preliminary data.</text>
</comment>
<protein>
    <submittedName>
        <fullName evidence="1">DUF4241 domain-containing protein</fullName>
    </submittedName>
</protein>
<organism evidence="1 2">
    <name type="scientific">Candidatus Flavonifractor merdigallinarum</name>
    <dbReference type="NCBI Taxonomy" id="2838589"/>
    <lineage>
        <taxon>Bacteria</taxon>
        <taxon>Bacillati</taxon>
        <taxon>Bacillota</taxon>
        <taxon>Clostridia</taxon>
        <taxon>Eubacteriales</taxon>
        <taxon>Oscillospiraceae</taxon>
        <taxon>Flavonifractor</taxon>
    </lineage>
</organism>
<dbReference type="Pfam" id="PF14025">
    <property type="entry name" value="DUF4241"/>
    <property type="match status" value="1"/>
</dbReference>